<dbReference type="Pfam" id="PF12850">
    <property type="entry name" value="Metallophos_2"/>
    <property type="match status" value="1"/>
</dbReference>
<dbReference type="InterPro" id="IPR029052">
    <property type="entry name" value="Metallo-depent_PP-like"/>
</dbReference>
<dbReference type="CDD" id="cd00838">
    <property type="entry name" value="MPP_superfamily"/>
    <property type="match status" value="1"/>
</dbReference>
<dbReference type="Proteomes" id="UP000265540">
    <property type="component" value="Unassembled WGS sequence"/>
</dbReference>
<evidence type="ECO:0000256" key="2">
    <source>
        <dbReference type="SAM" id="MobiDB-lite"/>
    </source>
</evidence>
<dbReference type="EMBL" id="QZJF01000005">
    <property type="protein sequence ID" value="RJR27978.1"/>
    <property type="molecule type" value="Genomic_DNA"/>
</dbReference>
<feature type="domain" description="Calcineurin-like phosphoesterase" evidence="4">
    <location>
        <begin position="110"/>
        <end position="322"/>
    </location>
</feature>
<comment type="similarity">
    <text evidence="1">Belongs to the metallophosphoesterase superfamily. YfcE family.</text>
</comment>
<feature type="region of interest" description="Disordered" evidence="2">
    <location>
        <begin position="77"/>
        <end position="97"/>
    </location>
</feature>
<accession>A0A3A4ZG47</accession>
<feature type="compositionally biased region" description="Acidic residues" evidence="2">
    <location>
        <begin position="81"/>
        <end position="93"/>
    </location>
</feature>
<gene>
    <name evidence="5" type="ORF">C4561_00525</name>
</gene>
<organism evidence="5 6">
    <name type="scientific">candidate division WWE3 bacterium</name>
    <dbReference type="NCBI Taxonomy" id="2053526"/>
    <lineage>
        <taxon>Bacteria</taxon>
        <taxon>Katanobacteria</taxon>
    </lineage>
</organism>
<name>A0A3A4ZG47_UNCKA</name>
<feature type="transmembrane region" description="Helical" evidence="3">
    <location>
        <begin position="21"/>
        <end position="42"/>
    </location>
</feature>
<dbReference type="SUPFAM" id="SSF56300">
    <property type="entry name" value="Metallo-dependent phosphatases"/>
    <property type="match status" value="1"/>
</dbReference>
<evidence type="ECO:0000313" key="6">
    <source>
        <dbReference type="Proteomes" id="UP000265540"/>
    </source>
</evidence>
<proteinExistence type="inferred from homology"/>
<protein>
    <submittedName>
        <fullName evidence="5">Metallophosphoesterase</fullName>
    </submittedName>
</protein>
<reference evidence="5 6" key="1">
    <citation type="journal article" date="2017" name="ISME J.">
        <title>Energy and carbon metabolisms in a deep terrestrial subsurface fluid microbial community.</title>
        <authorList>
            <person name="Momper L."/>
            <person name="Jungbluth S.P."/>
            <person name="Lee M.D."/>
            <person name="Amend J.P."/>
        </authorList>
    </citation>
    <scope>NUCLEOTIDE SEQUENCE [LARGE SCALE GENOMIC DNA]</scope>
    <source>
        <strain evidence="5">SURF_46</strain>
    </source>
</reference>
<dbReference type="AlphaFoldDB" id="A0A3A4ZG47"/>
<evidence type="ECO:0000256" key="1">
    <source>
        <dbReference type="ARBA" id="ARBA00008950"/>
    </source>
</evidence>
<comment type="caution">
    <text evidence="5">The sequence shown here is derived from an EMBL/GenBank/DDBJ whole genome shotgun (WGS) entry which is preliminary data.</text>
</comment>
<evidence type="ECO:0000259" key="4">
    <source>
        <dbReference type="Pfam" id="PF12850"/>
    </source>
</evidence>
<evidence type="ECO:0000313" key="5">
    <source>
        <dbReference type="EMBL" id="RJR27978.1"/>
    </source>
</evidence>
<sequence length="336" mass="36967">MSKAKRKSSGNTFLFRLLRSFMAIVVLTGFVLGISFFIKGLANADSGKVLSYIRPLLAKLNISDEEIGQVAGKFVSREDAGESQDDVSAEEEENKSADKLAHTQDEVLIKLAVMSDTHNDFENLRSALSDAKEKGIGNVFFLGDFTELGLTEDLEDAKEIMEGGGIDYLAIPGDHDLWKTVGPENFLTIFKKNNHTVTLNGVKFVLLDNSANYTLIDDETISWFQKEIADADFVLLSQPLYHPTLQVVMGVVNGEEQSEVKSQAGQLLAMIRSSGVRAVIAGDQHASSTNDDPERSGLKHIVVGALTDDRNLQSPRYSVLDVYLDMDFDIKDVVLE</sequence>
<keyword evidence="3" id="KW-0472">Membrane</keyword>
<dbReference type="InterPro" id="IPR024654">
    <property type="entry name" value="Calcineurin-like_PHP_lpxH"/>
</dbReference>
<keyword evidence="3" id="KW-1133">Transmembrane helix</keyword>
<keyword evidence="3" id="KW-0812">Transmembrane</keyword>
<evidence type="ECO:0000256" key="3">
    <source>
        <dbReference type="SAM" id="Phobius"/>
    </source>
</evidence>
<dbReference type="Gene3D" id="3.60.21.10">
    <property type="match status" value="1"/>
</dbReference>